<dbReference type="SUPFAM" id="SSF53335">
    <property type="entry name" value="S-adenosyl-L-methionine-dependent methyltransferases"/>
    <property type="match status" value="1"/>
</dbReference>
<evidence type="ECO:0000259" key="2">
    <source>
        <dbReference type="Pfam" id="PF13649"/>
    </source>
</evidence>
<dbReference type="CDD" id="cd02440">
    <property type="entry name" value="AdoMet_MTases"/>
    <property type="match status" value="1"/>
</dbReference>
<dbReference type="eggNOG" id="ENOG502STQS">
    <property type="taxonomic scope" value="Eukaryota"/>
</dbReference>
<dbReference type="HOGENOM" id="CLU_010595_2_1_1"/>
<dbReference type="InterPro" id="IPR041698">
    <property type="entry name" value="Methyltransf_25"/>
</dbReference>
<dbReference type="AlphaFoldDB" id="F9X571"/>
<dbReference type="KEGG" id="ztr:MYCGRDRAFT_37896"/>
<feature type="region of interest" description="Disordered" evidence="1">
    <location>
        <begin position="1"/>
        <end position="21"/>
    </location>
</feature>
<accession>F9X571</accession>
<gene>
    <name evidence="3" type="ORF">MYCGRDRAFT_37896</name>
</gene>
<name>F9X571_ZYMTI</name>
<dbReference type="OMA" id="IVELNWH"/>
<organism evidence="3 4">
    <name type="scientific">Zymoseptoria tritici (strain CBS 115943 / IPO323)</name>
    <name type="common">Speckled leaf blotch fungus</name>
    <name type="synonym">Septoria tritici</name>
    <dbReference type="NCBI Taxonomy" id="336722"/>
    <lineage>
        <taxon>Eukaryota</taxon>
        <taxon>Fungi</taxon>
        <taxon>Dikarya</taxon>
        <taxon>Ascomycota</taxon>
        <taxon>Pezizomycotina</taxon>
        <taxon>Dothideomycetes</taxon>
        <taxon>Dothideomycetidae</taxon>
        <taxon>Mycosphaerellales</taxon>
        <taxon>Mycosphaerellaceae</taxon>
        <taxon>Zymoseptoria</taxon>
    </lineage>
</organism>
<dbReference type="EMBL" id="CM001198">
    <property type="protein sequence ID" value="EGP89259.1"/>
    <property type="molecule type" value="Genomic_DNA"/>
</dbReference>
<feature type="domain" description="Methyltransferase" evidence="2">
    <location>
        <begin position="70"/>
        <end position="101"/>
    </location>
</feature>
<dbReference type="Gene3D" id="3.40.50.150">
    <property type="entry name" value="Vaccinia Virus protein VP39"/>
    <property type="match status" value="1"/>
</dbReference>
<keyword evidence="4" id="KW-1185">Reference proteome</keyword>
<evidence type="ECO:0000313" key="3">
    <source>
        <dbReference type="EMBL" id="EGP89259.1"/>
    </source>
</evidence>
<sequence length="223" mass="24895">MAASTNPSTSSSSYTTTPQTYHTDKTSAYLLPNSSPEHDRLNTQAAHLRAIMNDQIIHSPLPPSTPNLRILDVGCGTGIVTRDLALRFPNAEVWGLDLSDVPPPRAEDGPFPSNIKGRGLDPRSASKAHTWMAEAGFRDVVVKQYRWPFGGEWEEDEKWKAWGDYVATSMPELFWVMIGRILEGTAGKEVVERTREQMMADLRPEKGKEWRMSVVVGRKAGEE</sequence>
<dbReference type="InterPro" id="IPR029063">
    <property type="entry name" value="SAM-dependent_MTases_sf"/>
</dbReference>
<protein>
    <recommendedName>
        <fullName evidence="2">Methyltransferase domain-containing protein</fullName>
    </recommendedName>
</protein>
<dbReference type="GeneID" id="13395469"/>
<reference evidence="3 4" key="1">
    <citation type="journal article" date="2011" name="PLoS Genet.">
        <title>Finished genome of the fungal wheat pathogen Mycosphaerella graminicola reveals dispensome structure, chromosome plasticity, and stealth pathogenesis.</title>
        <authorList>
            <person name="Goodwin S.B."/>
            <person name="Ben M'barek S."/>
            <person name="Dhillon B."/>
            <person name="Wittenberg A.H.J."/>
            <person name="Crane C.F."/>
            <person name="Hane J.K."/>
            <person name="Foster A.J."/>
            <person name="Van der Lee T.A.J."/>
            <person name="Grimwood J."/>
            <person name="Aerts A."/>
            <person name="Antoniw J."/>
            <person name="Bailey A."/>
            <person name="Bluhm B."/>
            <person name="Bowler J."/>
            <person name="Bristow J."/>
            <person name="van der Burgt A."/>
            <person name="Canto-Canche B."/>
            <person name="Churchill A.C.L."/>
            <person name="Conde-Ferraez L."/>
            <person name="Cools H.J."/>
            <person name="Coutinho P.M."/>
            <person name="Csukai M."/>
            <person name="Dehal P."/>
            <person name="De Wit P."/>
            <person name="Donzelli B."/>
            <person name="van de Geest H.C."/>
            <person name="van Ham R.C.H.J."/>
            <person name="Hammond-Kosack K.E."/>
            <person name="Henrissat B."/>
            <person name="Kilian A."/>
            <person name="Kobayashi A.K."/>
            <person name="Koopmann E."/>
            <person name="Kourmpetis Y."/>
            <person name="Kuzniar A."/>
            <person name="Lindquist E."/>
            <person name="Lombard V."/>
            <person name="Maliepaard C."/>
            <person name="Martins N."/>
            <person name="Mehrabi R."/>
            <person name="Nap J.P.H."/>
            <person name="Ponomarenko A."/>
            <person name="Rudd J.J."/>
            <person name="Salamov A."/>
            <person name="Schmutz J."/>
            <person name="Schouten H.J."/>
            <person name="Shapiro H."/>
            <person name="Stergiopoulos I."/>
            <person name="Torriani S.F.F."/>
            <person name="Tu H."/>
            <person name="de Vries R.P."/>
            <person name="Waalwijk C."/>
            <person name="Ware S.B."/>
            <person name="Wiebenga A."/>
            <person name="Zwiers L.-H."/>
            <person name="Oliver R.P."/>
            <person name="Grigoriev I.V."/>
            <person name="Kema G.H.J."/>
        </authorList>
    </citation>
    <scope>NUCLEOTIDE SEQUENCE [LARGE SCALE GENOMIC DNA]</scope>
    <source>
        <strain evidence="4">CBS 115943 / IPO323</strain>
    </source>
</reference>
<dbReference type="RefSeq" id="XP_003854283.1">
    <property type="nucleotide sequence ID" value="XM_003854235.1"/>
</dbReference>
<dbReference type="Proteomes" id="UP000008062">
    <property type="component" value="Chromosome 3"/>
</dbReference>
<evidence type="ECO:0000256" key="1">
    <source>
        <dbReference type="SAM" id="MobiDB-lite"/>
    </source>
</evidence>
<dbReference type="OrthoDB" id="10017101at2759"/>
<evidence type="ECO:0000313" key="4">
    <source>
        <dbReference type="Proteomes" id="UP000008062"/>
    </source>
</evidence>
<dbReference type="Pfam" id="PF13649">
    <property type="entry name" value="Methyltransf_25"/>
    <property type="match status" value="1"/>
</dbReference>
<dbReference type="InParanoid" id="F9X571"/>
<proteinExistence type="predicted"/>